<dbReference type="Proteomes" id="UP000029264">
    <property type="component" value="Unassembled WGS sequence"/>
</dbReference>
<dbReference type="GO" id="GO:0005198">
    <property type="term" value="F:structural molecule activity"/>
    <property type="evidence" value="ECO:0007669"/>
    <property type="project" value="InterPro"/>
</dbReference>
<dbReference type="SUPFAM" id="SSF64518">
    <property type="entry name" value="Phase 1 flagellin"/>
    <property type="match status" value="2"/>
</dbReference>
<dbReference type="InterPro" id="IPR019776">
    <property type="entry name" value="Flagellar_basal_body_rod_CS"/>
</dbReference>
<dbReference type="OrthoDB" id="9802553at2"/>
<feature type="domain" description="Flagellar basal body rod protein N-terminal" evidence="7">
    <location>
        <begin position="8"/>
        <end position="35"/>
    </location>
</feature>
<sequence>MAIDLLSIARTGVLAAQSQLGVTSNNISNVNTEGYNRQVANQVTDNSYYLGGNYYGTGTYVNDVKRIYNEFAAREMRSSQTALSAAETTHDKLSQLDELFSKVGIAVPSSLNDFYASLNSLADLPDDAGIRQNVLTSANQLATSLNQMDGYLDSQMSQTNDEISSIATRINEISTEVANINRELQKNQGVDPQLLDKQDKLIQELSQYAEVNVVPLDNGGRSVMFGSSFMLVSGEQAMTLGTQEGQPYPTEPDLTYTLGNTTLKVDASKIGGQLGALFDYRENILQPANQQLGQLALGVADAFNSQQAQGLDLNGNVGANIFTDINDPTFASSRLAAFTSNNGSANLSVDLTDVGALTGNSYQLRYDGTAYQLTNLQTGMVDSTLTLNGNTLEGADGFVINIDNPALMAAGDRFEIRPTGNAAQQIKVEMTDPKGIAAAGAYTADAANSANTAISMVSVDNRNAATFPEYGSELTYIIDSSGAPITYQAVDANGTTVSTGSAAGTPPQISDNGFTFQLDSVSGGTDRFTFDLSAASGDNTNVLAMAKLSENKMMNGGKATLADVYEQTKLGVGSDTKAAETRVNSAQSIYDQAYTRVQSESGVNLDEEAANLLKFQQAYQASARVMTTANTIFDTLFNAVR</sequence>
<evidence type="ECO:0000256" key="3">
    <source>
        <dbReference type="ARBA" id="ARBA00009677"/>
    </source>
</evidence>
<feature type="domain" description="Flagellar basal-body/hook protein C-terminal" evidence="8">
    <location>
        <begin position="600"/>
        <end position="637"/>
    </location>
</feature>
<keyword evidence="11" id="KW-0969">Cilium</keyword>
<evidence type="ECO:0000313" key="12">
    <source>
        <dbReference type="Proteomes" id="UP000029264"/>
    </source>
</evidence>
<feature type="domain" description="Flagellar hook-associated protein 1 D2-like" evidence="9">
    <location>
        <begin position="340"/>
        <end position="418"/>
    </location>
</feature>
<keyword evidence="11" id="KW-0282">Flagellum</keyword>
<protein>
    <recommendedName>
        <fullName evidence="4">Flagellar hook-associated protein 1</fullName>
    </recommendedName>
</protein>
<keyword evidence="12" id="KW-1185">Reference proteome</keyword>
<accession>A0A094JCH2</accession>
<dbReference type="InterPro" id="IPR010930">
    <property type="entry name" value="Flg_bb/hook_C_dom"/>
</dbReference>
<dbReference type="GO" id="GO:0005576">
    <property type="term" value="C:extracellular region"/>
    <property type="evidence" value="ECO:0007669"/>
    <property type="project" value="UniProtKB-SubCell"/>
</dbReference>
<dbReference type="PRINTS" id="PR01005">
    <property type="entry name" value="FLGHOOKAP1"/>
</dbReference>
<comment type="subcellular location">
    <subcellularLocation>
        <location evidence="1">Bacterial flagellum</location>
    </subcellularLocation>
    <subcellularLocation>
        <location evidence="2">Secreted</location>
    </subcellularLocation>
</comment>
<proteinExistence type="inferred from homology"/>
<keyword evidence="5" id="KW-0964">Secreted</keyword>
<reference evidence="11 12" key="1">
    <citation type="submission" date="2014-06" db="EMBL/GenBank/DDBJ databases">
        <title>Shewanella sp. YQH10.</title>
        <authorList>
            <person name="Liu Y."/>
            <person name="Zeng R."/>
        </authorList>
    </citation>
    <scope>NUCLEOTIDE SEQUENCE [LARGE SCALE GENOMIC DNA]</scope>
    <source>
        <strain evidence="11 12">YQH10</strain>
    </source>
</reference>
<evidence type="ECO:0000256" key="6">
    <source>
        <dbReference type="ARBA" id="ARBA00023143"/>
    </source>
</evidence>
<dbReference type="InterPro" id="IPR049119">
    <property type="entry name" value="FlgK_D2-like"/>
</dbReference>
<dbReference type="PANTHER" id="PTHR30033:SF1">
    <property type="entry name" value="FLAGELLAR HOOK-ASSOCIATED PROTEIN 1"/>
    <property type="match status" value="1"/>
</dbReference>
<evidence type="ECO:0000259" key="10">
    <source>
        <dbReference type="Pfam" id="PF22638"/>
    </source>
</evidence>
<name>A0A094JCH2_9GAMM</name>
<dbReference type="Pfam" id="PF00460">
    <property type="entry name" value="Flg_bb_rod"/>
    <property type="match status" value="1"/>
</dbReference>
<dbReference type="Pfam" id="PF21158">
    <property type="entry name" value="flgK_1st_1"/>
    <property type="match status" value="1"/>
</dbReference>
<dbReference type="STRING" id="1515746.HR45_14015"/>
<dbReference type="Pfam" id="PF22638">
    <property type="entry name" value="FlgK_D1"/>
    <property type="match status" value="1"/>
</dbReference>
<keyword evidence="11" id="KW-0966">Cell projection</keyword>
<dbReference type="GO" id="GO:0009424">
    <property type="term" value="C:bacterial-type flagellum hook"/>
    <property type="evidence" value="ECO:0007669"/>
    <property type="project" value="InterPro"/>
</dbReference>
<dbReference type="InterPro" id="IPR001444">
    <property type="entry name" value="Flag_bb_rod_N"/>
</dbReference>
<dbReference type="eggNOG" id="COG1256">
    <property type="taxonomic scope" value="Bacteria"/>
</dbReference>
<comment type="similarity">
    <text evidence="3">Belongs to the flagella basal body rod proteins family.</text>
</comment>
<evidence type="ECO:0000313" key="11">
    <source>
        <dbReference type="EMBL" id="KFZ36912.1"/>
    </source>
</evidence>
<organism evidence="11 12">
    <name type="scientific">Shewanella mangrovi</name>
    <dbReference type="NCBI Taxonomy" id="1515746"/>
    <lineage>
        <taxon>Bacteria</taxon>
        <taxon>Pseudomonadati</taxon>
        <taxon>Pseudomonadota</taxon>
        <taxon>Gammaproteobacteria</taxon>
        <taxon>Alteromonadales</taxon>
        <taxon>Shewanellaceae</taxon>
        <taxon>Shewanella</taxon>
    </lineage>
</organism>
<dbReference type="AlphaFoldDB" id="A0A094JCH2"/>
<dbReference type="PANTHER" id="PTHR30033">
    <property type="entry name" value="FLAGELLAR HOOK-ASSOCIATED PROTEIN 1"/>
    <property type="match status" value="1"/>
</dbReference>
<dbReference type="Pfam" id="PF06429">
    <property type="entry name" value="Flg_bbr_C"/>
    <property type="match status" value="1"/>
</dbReference>
<dbReference type="EMBL" id="JPEO01000011">
    <property type="protein sequence ID" value="KFZ36912.1"/>
    <property type="molecule type" value="Genomic_DNA"/>
</dbReference>
<evidence type="ECO:0000259" key="9">
    <source>
        <dbReference type="Pfam" id="PF21158"/>
    </source>
</evidence>
<gene>
    <name evidence="11" type="ORF">HR45_14015</name>
</gene>
<dbReference type="InterPro" id="IPR053927">
    <property type="entry name" value="FlgK_helical"/>
</dbReference>
<evidence type="ECO:0000256" key="5">
    <source>
        <dbReference type="ARBA" id="ARBA00022525"/>
    </source>
</evidence>
<dbReference type="GO" id="GO:0044780">
    <property type="term" value="P:bacterial-type flagellum assembly"/>
    <property type="evidence" value="ECO:0007669"/>
    <property type="project" value="InterPro"/>
</dbReference>
<evidence type="ECO:0000256" key="4">
    <source>
        <dbReference type="ARBA" id="ARBA00016244"/>
    </source>
</evidence>
<dbReference type="NCBIfam" id="TIGR02492">
    <property type="entry name" value="flgK_ends"/>
    <property type="match status" value="1"/>
</dbReference>
<evidence type="ECO:0000259" key="7">
    <source>
        <dbReference type="Pfam" id="PF00460"/>
    </source>
</evidence>
<evidence type="ECO:0000256" key="2">
    <source>
        <dbReference type="ARBA" id="ARBA00004613"/>
    </source>
</evidence>
<evidence type="ECO:0000259" key="8">
    <source>
        <dbReference type="Pfam" id="PF06429"/>
    </source>
</evidence>
<dbReference type="Gene3D" id="1.20.5.170">
    <property type="match status" value="1"/>
</dbReference>
<keyword evidence="6" id="KW-0975">Bacterial flagellum</keyword>
<dbReference type="InterPro" id="IPR002371">
    <property type="entry name" value="FlgK"/>
</dbReference>
<dbReference type="RefSeq" id="WP_037443896.1">
    <property type="nucleotide sequence ID" value="NZ_JPEO01000011.1"/>
</dbReference>
<comment type="caution">
    <text evidence="11">The sequence shown here is derived from an EMBL/GenBank/DDBJ whole genome shotgun (WGS) entry which is preliminary data.</text>
</comment>
<dbReference type="PROSITE" id="PS00588">
    <property type="entry name" value="FLAGELLA_BB_ROD"/>
    <property type="match status" value="1"/>
</dbReference>
<feature type="domain" description="Flagellar hook-associated protein FlgK helical" evidence="10">
    <location>
        <begin position="93"/>
        <end position="322"/>
    </location>
</feature>
<evidence type="ECO:0000256" key="1">
    <source>
        <dbReference type="ARBA" id="ARBA00004365"/>
    </source>
</evidence>